<dbReference type="FunFam" id="1.10.10.60:FF:000021">
    <property type="entry name" value="CDC5 cell division cycle 5-like"/>
    <property type="match status" value="1"/>
</dbReference>
<feature type="domain" description="HTH myb-type" evidence="11">
    <location>
        <begin position="59"/>
        <end position="108"/>
    </location>
</feature>
<dbReference type="Pfam" id="PF13921">
    <property type="entry name" value="Myb_DNA-bind_6"/>
    <property type="match status" value="1"/>
</dbReference>
<evidence type="ECO:0000256" key="3">
    <source>
        <dbReference type="ARBA" id="ARBA00022728"/>
    </source>
</evidence>
<proteinExistence type="inferred from homology"/>
<dbReference type="Gene3D" id="1.10.10.60">
    <property type="entry name" value="Homeodomain-like"/>
    <property type="match status" value="2"/>
</dbReference>
<dbReference type="InterPro" id="IPR021786">
    <property type="entry name" value="Cdc5p/Cef1_C"/>
</dbReference>
<feature type="region of interest" description="Disordered" evidence="9">
    <location>
        <begin position="394"/>
        <end position="475"/>
    </location>
</feature>
<feature type="domain" description="Myb-like" evidence="10">
    <location>
        <begin position="55"/>
        <end position="104"/>
    </location>
</feature>
<gene>
    <name evidence="12" type="ORF">TrCOL_g10456</name>
</gene>
<reference evidence="13" key="1">
    <citation type="journal article" date="2023" name="Commun. Biol.">
        <title>Genome analysis of Parmales, the sister group of diatoms, reveals the evolutionary specialization of diatoms from phago-mixotrophs to photoautotrophs.</title>
        <authorList>
            <person name="Ban H."/>
            <person name="Sato S."/>
            <person name="Yoshikawa S."/>
            <person name="Yamada K."/>
            <person name="Nakamura Y."/>
            <person name="Ichinomiya M."/>
            <person name="Sato N."/>
            <person name="Blanc-Mathieu R."/>
            <person name="Endo H."/>
            <person name="Kuwata A."/>
            <person name="Ogata H."/>
        </authorList>
    </citation>
    <scope>NUCLEOTIDE SEQUENCE [LARGE SCALE GENOMIC DNA]</scope>
</reference>
<evidence type="ECO:0000256" key="4">
    <source>
        <dbReference type="ARBA" id="ARBA00022737"/>
    </source>
</evidence>
<accession>A0A9W7L831</accession>
<sequence length="794" mass="88112">MVRVFIKGGVWKNSEDEILKAAVMKYGKQNWNRVASLLNRKSGKQCKARWFEWLDPSVKKVEWSRAEEEKLLHLAKLMPAQWRTIAPIVGRTAAQCQEKYELLLDAAAQADGGEGKGDGEGGIDKQNRALRVGEIDTQPETKPARPDPIDMDEDEIEMLQEARARLANTQGKKAKRKGREKMLAEAKRLADLQKRRELKAAGIISTKARTSVSRKRRKEIDYGVEIPFHKHAPAGFHDVESERTKTAEIQEKRMKDIDFGRVNEQNMRSRDKEREAQQKKDKERMKALQKANMQLVVQQTAKANDPLSYRARGTLSMPAPAVSDSELESVAKMSSSMMMPPPSRAGGNSATNALLNDYTERPLPTPMRTPSTGGNKSDTILAEAVNQRRSNMTSGVLHGEENPELSTGTGFEGANPAGSAEVVNETPGGFSVASSVNESVGSAWTNATPTRRDQFGLNSVGGGGMESSDDFSDTASYSSFASSIRSSARDERRAAKKAKLDLINALNSLPAPQFEYELAAPEEPQEAESASMEIEEDAEEVAKRNAEIKRLEKEVEFAKRTSVAKRLNELPRVGMEFDPKAIVVGKDEVQSMIEEEMVLLLGYDGAKHPLENQKKRKQPPSVEDIPLDELEKAKALLAKEGDARIQSDANRLNVTVEEMANIVAKESMEGAESMVYTPTGWVENPSVQDLTAAYRLEYECLSGTVEIVEKKIQKLQKKLKVKFGGYQKKAESKRAEIVRLVKEGQQVEIDASVFSRLKQMEDSVIGGRIAGLETEVTNLENRQVELQSEYESLV</sequence>
<dbReference type="AlphaFoldDB" id="A0A9W7L831"/>
<evidence type="ECO:0000256" key="5">
    <source>
        <dbReference type="ARBA" id="ARBA00023125"/>
    </source>
</evidence>
<dbReference type="InterPro" id="IPR047240">
    <property type="entry name" value="SANT_CDC5L_II"/>
</dbReference>
<dbReference type="SUPFAM" id="SSF46689">
    <property type="entry name" value="Homeodomain-like"/>
    <property type="match status" value="1"/>
</dbReference>
<dbReference type="InterPro" id="IPR009057">
    <property type="entry name" value="Homeodomain-like_sf"/>
</dbReference>
<dbReference type="GO" id="GO:0000398">
    <property type="term" value="P:mRNA splicing, via spliceosome"/>
    <property type="evidence" value="ECO:0007669"/>
    <property type="project" value="InterPro"/>
</dbReference>
<keyword evidence="7" id="KW-0539">Nucleus</keyword>
<dbReference type="Proteomes" id="UP001165065">
    <property type="component" value="Unassembled WGS sequence"/>
</dbReference>
<evidence type="ECO:0000256" key="9">
    <source>
        <dbReference type="SAM" id="MobiDB-lite"/>
    </source>
</evidence>
<keyword evidence="5" id="KW-0238">DNA-binding</keyword>
<dbReference type="CDD" id="cd00167">
    <property type="entry name" value="SANT"/>
    <property type="match status" value="1"/>
</dbReference>
<dbReference type="GO" id="GO:0005681">
    <property type="term" value="C:spliceosomal complex"/>
    <property type="evidence" value="ECO:0007669"/>
    <property type="project" value="UniProtKB-KW"/>
</dbReference>
<dbReference type="PANTHER" id="PTHR45885">
    <property type="entry name" value="CELL DIVISION CYCLE 5-LIKE PROTEIN"/>
    <property type="match status" value="1"/>
</dbReference>
<keyword evidence="2" id="KW-0507">mRNA processing</keyword>
<feature type="domain" description="HTH myb-type" evidence="11">
    <location>
        <begin position="3"/>
        <end position="58"/>
    </location>
</feature>
<evidence type="ECO:0000313" key="13">
    <source>
        <dbReference type="Proteomes" id="UP001165065"/>
    </source>
</evidence>
<evidence type="ECO:0000313" key="12">
    <source>
        <dbReference type="EMBL" id="GMI39646.1"/>
    </source>
</evidence>
<evidence type="ECO:0000256" key="8">
    <source>
        <dbReference type="SAM" id="Coils"/>
    </source>
</evidence>
<evidence type="ECO:0000256" key="7">
    <source>
        <dbReference type="ARBA" id="ARBA00023242"/>
    </source>
</evidence>
<dbReference type="OrthoDB" id="1410009at2759"/>
<dbReference type="InterPro" id="IPR017930">
    <property type="entry name" value="Myb_dom"/>
</dbReference>
<dbReference type="EMBL" id="BRYA01000107">
    <property type="protein sequence ID" value="GMI39646.1"/>
    <property type="molecule type" value="Genomic_DNA"/>
</dbReference>
<dbReference type="Pfam" id="PF11831">
    <property type="entry name" value="Myb_Cef"/>
    <property type="match status" value="1"/>
</dbReference>
<keyword evidence="6" id="KW-0508">mRNA splicing</keyword>
<protein>
    <submittedName>
        <fullName evidence="12">Uncharacterized protein</fullName>
    </submittedName>
</protein>
<feature type="region of interest" description="Disordered" evidence="9">
    <location>
        <begin position="242"/>
        <end position="284"/>
    </location>
</feature>
<dbReference type="GO" id="GO:0000974">
    <property type="term" value="C:Prp19 complex"/>
    <property type="evidence" value="ECO:0007669"/>
    <property type="project" value="InterPro"/>
</dbReference>
<dbReference type="GO" id="GO:0003677">
    <property type="term" value="F:DNA binding"/>
    <property type="evidence" value="ECO:0007669"/>
    <property type="project" value="UniProtKB-KW"/>
</dbReference>
<feature type="domain" description="Myb-like" evidence="10">
    <location>
        <begin position="3"/>
        <end position="54"/>
    </location>
</feature>
<evidence type="ECO:0000256" key="1">
    <source>
        <dbReference type="ARBA" id="ARBA00010506"/>
    </source>
</evidence>
<organism evidence="12 13">
    <name type="scientific">Triparma columacea</name>
    <dbReference type="NCBI Taxonomy" id="722753"/>
    <lineage>
        <taxon>Eukaryota</taxon>
        <taxon>Sar</taxon>
        <taxon>Stramenopiles</taxon>
        <taxon>Ochrophyta</taxon>
        <taxon>Bolidophyceae</taxon>
        <taxon>Parmales</taxon>
        <taxon>Triparmaceae</taxon>
        <taxon>Triparma</taxon>
    </lineage>
</organism>
<keyword evidence="13" id="KW-1185">Reference proteome</keyword>
<keyword evidence="3" id="KW-0747">Spliceosome</keyword>
<evidence type="ECO:0000256" key="6">
    <source>
        <dbReference type="ARBA" id="ARBA00023187"/>
    </source>
</evidence>
<dbReference type="SMART" id="SM00717">
    <property type="entry name" value="SANT"/>
    <property type="match status" value="2"/>
</dbReference>
<dbReference type="PROSITE" id="PS51294">
    <property type="entry name" value="HTH_MYB"/>
    <property type="match status" value="2"/>
</dbReference>
<evidence type="ECO:0000256" key="2">
    <source>
        <dbReference type="ARBA" id="ARBA00022664"/>
    </source>
</evidence>
<dbReference type="InterPro" id="IPR001005">
    <property type="entry name" value="SANT/Myb"/>
</dbReference>
<feature type="coiled-coil region" evidence="8">
    <location>
        <begin position="534"/>
        <end position="568"/>
    </location>
</feature>
<keyword evidence="8" id="KW-0175">Coiled coil</keyword>
<comment type="similarity">
    <text evidence="1">Belongs to the CEF1 family.</text>
</comment>
<dbReference type="PANTHER" id="PTHR45885:SF1">
    <property type="entry name" value="CELL DIVISION CYCLE 5-LIKE PROTEIN"/>
    <property type="match status" value="1"/>
</dbReference>
<name>A0A9W7L831_9STRA</name>
<feature type="compositionally biased region" description="Polar residues" evidence="9">
    <location>
        <begin position="432"/>
        <end position="449"/>
    </location>
</feature>
<dbReference type="CDD" id="cd11659">
    <property type="entry name" value="SANT_CDC5_II"/>
    <property type="match status" value="1"/>
</dbReference>
<keyword evidence="4" id="KW-0677">Repeat</keyword>
<evidence type="ECO:0000259" key="10">
    <source>
        <dbReference type="PROSITE" id="PS50090"/>
    </source>
</evidence>
<comment type="caution">
    <text evidence="12">The sequence shown here is derived from an EMBL/GenBank/DDBJ whole genome shotgun (WGS) entry which is preliminary data.</text>
</comment>
<dbReference type="PROSITE" id="PS50090">
    <property type="entry name" value="MYB_LIKE"/>
    <property type="match status" value="2"/>
</dbReference>
<dbReference type="InterPro" id="IPR047242">
    <property type="entry name" value="CDC5L/Cef1"/>
</dbReference>
<evidence type="ECO:0000259" key="11">
    <source>
        <dbReference type="PROSITE" id="PS51294"/>
    </source>
</evidence>